<feature type="region of interest" description="Disordered" evidence="1">
    <location>
        <begin position="361"/>
        <end position="417"/>
    </location>
</feature>
<dbReference type="Proteomes" id="UP000297245">
    <property type="component" value="Unassembled WGS sequence"/>
</dbReference>
<protein>
    <recommendedName>
        <fullName evidence="4">Extracellular mutant protein 11 C-terminal domain-containing protein</fullName>
    </recommendedName>
</protein>
<feature type="compositionally biased region" description="Polar residues" evidence="1">
    <location>
        <begin position="114"/>
        <end position="128"/>
    </location>
</feature>
<dbReference type="OrthoDB" id="3261714at2759"/>
<feature type="compositionally biased region" description="Polar residues" evidence="1">
    <location>
        <begin position="232"/>
        <end position="246"/>
    </location>
</feature>
<feature type="compositionally biased region" description="Low complexity" evidence="1">
    <location>
        <begin position="56"/>
        <end position="80"/>
    </location>
</feature>
<evidence type="ECO:0000313" key="3">
    <source>
        <dbReference type="Proteomes" id="UP000297245"/>
    </source>
</evidence>
<feature type="compositionally biased region" description="Low complexity" evidence="1">
    <location>
        <begin position="1"/>
        <end position="19"/>
    </location>
</feature>
<reference evidence="2 3" key="1">
    <citation type="journal article" date="2019" name="Nat. Ecol. Evol.">
        <title>Megaphylogeny resolves global patterns of mushroom evolution.</title>
        <authorList>
            <person name="Varga T."/>
            <person name="Krizsan K."/>
            <person name="Foldi C."/>
            <person name="Dima B."/>
            <person name="Sanchez-Garcia M."/>
            <person name="Sanchez-Ramirez S."/>
            <person name="Szollosi G.J."/>
            <person name="Szarkandi J.G."/>
            <person name="Papp V."/>
            <person name="Albert L."/>
            <person name="Andreopoulos W."/>
            <person name="Angelini C."/>
            <person name="Antonin V."/>
            <person name="Barry K.W."/>
            <person name="Bougher N.L."/>
            <person name="Buchanan P."/>
            <person name="Buyck B."/>
            <person name="Bense V."/>
            <person name="Catcheside P."/>
            <person name="Chovatia M."/>
            <person name="Cooper J."/>
            <person name="Damon W."/>
            <person name="Desjardin D."/>
            <person name="Finy P."/>
            <person name="Geml J."/>
            <person name="Haridas S."/>
            <person name="Hughes K."/>
            <person name="Justo A."/>
            <person name="Karasinski D."/>
            <person name="Kautmanova I."/>
            <person name="Kiss B."/>
            <person name="Kocsube S."/>
            <person name="Kotiranta H."/>
            <person name="LaButti K.M."/>
            <person name="Lechner B.E."/>
            <person name="Liimatainen K."/>
            <person name="Lipzen A."/>
            <person name="Lukacs Z."/>
            <person name="Mihaltcheva S."/>
            <person name="Morgado L.N."/>
            <person name="Niskanen T."/>
            <person name="Noordeloos M.E."/>
            <person name="Ohm R.A."/>
            <person name="Ortiz-Santana B."/>
            <person name="Ovrebo C."/>
            <person name="Racz N."/>
            <person name="Riley R."/>
            <person name="Savchenko A."/>
            <person name="Shiryaev A."/>
            <person name="Soop K."/>
            <person name="Spirin V."/>
            <person name="Szebenyi C."/>
            <person name="Tomsovsky M."/>
            <person name="Tulloss R.E."/>
            <person name="Uehling J."/>
            <person name="Grigoriev I.V."/>
            <person name="Vagvolgyi C."/>
            <person name="Papp T."/>
            <person name="Martin F.M."/>
            <person name="Miettinen O."/>
            <person name="Hibbett D.S."/>
            <person name="Nagy L.G."/>
        </authorList>
    </citation>
    <scope>NUCLEOTIDE SEQUENCE [LARGE SCALE GENOMIC DNA]</scope>
    <source>
        <strain evidence="2 3">CBS 962.96</strain>
    </source>
</reference>
<keyword evidence="3" id="KW-1185">Reference proteome</keyword>
<sequence>MSARAPFVPSASRPPSRATPSRDKNAQFTPDASNPLHKSTDPPLVQKPLNVNGLIKKTSASSSANSTSRKSSSTAEARSTFRPGAQRGGGDANGKLSGSAADQPIVPNALIRSRNGNTNASTVNKNSNATSVIAPTPINAAARDASPLLRNARNTSSPSLAQGNAHIPTQDARSPSSPHSNGSFKLKMSGSTGPPQRVPFSADDSEAQSFTGSMAPPAPGLVRTSNSKRSRTQFEADNDNLQSHSPGNDPVLMDDMMMYSGQSMHDGPPPMKRYKAQPRAQGRKERKNTVDEIEEIDYIRPSLSPISPVRPGRNDLHSFSSPIDQLDSPDHGRPRERARTIHTQSDESSGLVQHMYASVNGIHPPSSTRLHSNPRQASPPFPLSLPLPLGYSTHPHGGVAGHTNTNDDGGYDSQSQASSSLDKLLGCHASLYVDDHMEKYEQMANRWKECGMDEWIKGADEIMTKYSKILDFVKDHMSKKLNLFTSFDAQVDAHNVVLGERKEVLEGVKERLLEGGGSMIQG</sequence>
<feature type="compositionally biased region" description="Polar residues" evidence="1">
    <location>
        <begin position="152"/>
        <end position="162"/>
    </location>
</feature>
<feature type="region of interest" description="Disordered" evidence="1">
    <location>
        <begin position="1"/>
        <end position="128"/>
    </location>
</feature>
<feature type="compositionally biased region" description="Polar residues" evidence="1">
    <location>
        <begin position="402"/>
        <end position="417"/>
    </location>
</feature>
<evidence type="ECO:0008006" key="4">
    <source>
        <dbReference type="Google" id="ProtNLM"/>
    </source>
</evidence>
<dbReference type="EMBL" id="ML179043">
    <property type="protein sequence ID" value="THV06308.1"/>
    <property type="molecule type" value="Genomic_DNA"/>
</dbReference>
<accession>A0A4S8MT12</accession>
<proteinExistence type="predicted"/>
<gene>
    <name evidence="2" type="ORF">K435DRAFT_960573</name>
</gene>
<feature type="region of interest" description="Disordered" evidence="1">
    <location>
        <begin position="304"/>
        <end position="335"/>
    </location>
</feature>
<feature type="compositionally biased region" description="Polar residues" evidence="1">
    <location>
        <begin position="365"/>
        <end position="376"/>
    </location>
</feature>
<evidence type="ECO:0000256" key="1">
    <source>
        <dbReference type="SAM" id="MobiDB-lite"/>
    </source>
</evidence>
<evidence type="ECO:0000313" key="2">
    <source>
        <dbReference type="EMBL" id="THV06308.1"/>
    </source>
</evidence>
<feature type="region of interest" description="Disordered" evidence="1">
    <location>
        <begin position="151"/>
        <end position="289"/>
    </location>
</feature>
<name>A0A4S8MT12_DENBC</name>
<organism evidence="2 3">
    <name type="scientific">Dendrothele bispora (strain CBS 962.96)</name>
    <dbReference type="NCBI Taxonomy" id="1314807"/>
    <lineage>
        <taxon>Eukaryota</taxon>
        <taxon>Fungi</taxon>
        <taxon>Dikarya</taxon>
        <taxon>Basidiomycota</taxon>
        <taxon>Agaricomycotina</taxon>
        <taxon>Agaricomycetes</taxon>
        <taxon>Agaricomycetidae</taxon>
        <taxon>Agaricales</taxon>
        <taxon>Agaricales incertae sedis</taxon>
        <taxon>Dendrothele</taxon>
    </lineage>
</organism>
<dbReference type="AlphaFoldDB" id="A0A4S8MT12"/>
<feature type="compositionally biased region" description="Polar residues" evidence="1">
    <location>
        <begin position="171"/>
        <end position="194"/>
    </location>
</feature>